<feature type="transmembrane region" description="Helical" evidence="8">
    <location>
        <begin position="198"/>
        <end position="217"/>
    </location>
</feature>
<keyword evidence="7 8" id="KW-0472">Membrane</keyword>
<keyword evidence="3" id="KW-0813">Transport</keyword>
<feature type="transmembrane region" description="Helical" evidence="8">
    <location>
        <begin position="66"/>
        <end position="88"/>
    </location>
</feature>
<proteinExistence type="inferred from homology"/>
<evidence type="ECO:0000256" key="8">
    <source>
        <dbReference type="SAM" id="Phobius"/>
    </source>
</evidence>
<feature type="transmembrane region" description="Helical" evidence="8">
    <location>
        <begin position="162"/>
        <end position="186"/>
    </location>
</feature>
<dbReference type="EMBL" id="JABEYB010000005">
    <property type="protein sequence ID" value="NNU75985.1"/>
    <property type="molecule type" value="Genomic_DNA"/>
</dbReference>
<evidence type="ECO:0000256" key="1">
    <source>
        <dbReference type="ARBA" id="ARBA00004651"/>
    </source>
</evidence>
<evidence type="ECO:0000256" key="2">
    <source>
        <dbReference type="ARBA" id="ARBA00010145"/>
    </source>
</evidence>
<evidence type="ECO:0000313" key="9">
    <source>
        <dbReference type="EMBL" id="NNU75985.1"/>
    </source>
</evidence>
<comment type="subcellular location">
    <subcellularLocation>
        <location evidence="1">Cell membrane</location>
        <topology evidence="1">Multi-pass membrane protein</topology>
    </subcellularLocation>
</comment>
<comment type="similarity">
    <text evidence="2">Belongs to the auxin efflux carrier (TC 2.A.69) family.</text>
</comment>
<dbReference type="InterPro" id="IPR038770">
    <property type="entry name" value="Na+/solute_symporter_sf"/>
</dbReference>
<dbReference type="Pfam" id="PF03547">
    <property type="entry name" value="Mem_trans"/>
    <property type="match status" value="1"/>
</dbReference>
<feature type="transmembrane region" description="Helical" evidence="8">
    <location>
        <begin position="6"/>
        <end position="24"/>
    </location>
</feature>
<gene>
    <name evidence="9" type="ORF">HLQ16_08600</name>
</gene>
<feature type="transmembrane region" description="Helical" evidence="8">
    <location>
        <begin position="128"/>
        <end position="150"/>
    </location>
</feature>
<protein>
    <submittedName>
        <fullName evidence="9">AEC family transporter</fullName>
    </submittedName>
</protein>
<dbReference type="Proteomes" id="UP000531659">
    <property type="component" value="Unassembled WGS sequence"/>
</dbReference>
<dbReference type="Gene3D" id="1.20.1530.20">
    <property type="match status" value="1"/>
</dbReference>
<name>A0A7Y3SVQ2_9CLOT</name>
<evidence type="ECO:0000256" key="3">
    <source>
        <dbReference type="ARBA" id="ARBA00022448"/>
    </source>
</evidence>
<evidence type="ECO:0000256" key="7">
    <source>
        <dbReference type="ARBA" id="ARBA00023136"/>
    </source>
</evidence>
<evidence type="ECO:0000256" key="5">
    <source>
        <dbReference type="ARBA" id="ARBA00022692"/>
    </source>
</evidence>
<feature type="transmembrane region" description="Helical" evidence="8">
    <location>
        <begin position="290"/>
        <end position="310"/>
    </location>
</feature>
<comment type="caution">
    <text evidence="9">The sequence shown here is derived from an EMBL/GenBank/DDBJ whole genome shotgun (WGS) entry which is preliminary data.</text>
</comment>
<feature type="transmembrane region" description="Helical" evidence="8">
    <location>
        <begin position="36"/>
        <end position="54"/>
    </location>
</feature>
<feature type="transmembrane region" description="Helical" evidence="8">
    <location>
        <begin position="258"/>
        <end position="278"/>
    </location>
</feature>
<feature type="transmembrane region" description="Helical" evidence="8">
    <location>
        <begin position="100"/>
        <end position="122"/>
    </location>
</feature>
<dbReference type="GO" id="GO:0055085">
    <property type="term" value="P:transmembrane transport"/>
    <property type="evidence" value="ECO:0007669"/>
    <property type="project" value="InterPro"/>
</dbReference>
<dbReference type="RefSeq" id="WP_171296710.1">
    <property type="nucleotide sequence ID" value="NZ_CP087098.1"/>
</dbReference>
<evidence type="ECO:0000256" key="4">
    <source>
        <dbReference type="ARBA" id="ARBA00022475"/>
    </source>
</evidence>
<dbReference type="InterPro" id="IPR004776">
    <property type="entry name" value="Mem_transp_PIN-like"/>
</dbReference>
<organism evidence="9 10">
    <name type="scientific">Clostridium estertheticum</name>
    <dbReference type="NCBI Taxonomy" id="238834"/>
    <lineage>
        <taxon>Bacteria</taxon>
        <taxon>Bacillati</taxon>
        <taxon>Bacillota</taxon>
        <taxon>Clostridia</taxon>
        <taxon>Eubacteriales</taxon>
        <taxon>Clostridiaceae</taxon>
        <taxon>Clostridium</taxon>
    </lineage>
</organism>
<feature type="transmembrane region" description="Helical" evidence="8">
    <location>
        <begin position="229"/>
        <end position="252"/>
    </location>
</feature>
<keyword evidence="6 8" id="KW-1133">Transmembrane helix</keyword>
<dbReference type="GO" id="GO:0005886">
    <property type="term" value="C:plasma membrane"/>
    <property type="evidence" value="ECO:0007669"/>
    <property type="project" value="UniProtKB-SubCell"/>
</dbReference>
<evidence type="ECO:0000256" key="6">
    <source>
        <dbReference type="ARBA" id="ARBA00022989"/>
    </source>
</evidence>
<evidence type="ECO:0000313" key="10">
    <source>
        <dbReference type="Proteomes" id="UP000531659"/>
    </source>
</evidence>
<dbReference type="AlphaFoldDB" id="A0A7Y3SVQ2"/>
<dbReference type="PANTHER" id="PTHR36838:SF1">
    <property type="entry name" value="SLR1864 PROTEIN"/>
    <property type="match status" value="1"/>
</dbReference>
<dbReference type="PANTHER" id="PTHR36838">
    <property type="entry name" value="AUXIN EFFLUX CARRIER FAMILY PROTEIN"/>
    <property type="match status" value="1"/>
</dbReference>
<accession>A0A7Y3SVQ2</accession>
<keyword evidence="4" id="KW-1003">Cell membrane</keyword>
<sequence length="313" mass="34241">MNFLLTLQNVSVLFLLILIGYIAGKTNIVSLKGQSELSNLVLKVTMPATIILAMQMEYTPERLTTAFRITAIVIFAYIGMIILSIFISKIFKVADGKKDVIQIGLILPNTSFMGYPIVLSILGGEALFFAVLGAGLVFEFVSWTYGIYTISRTTAFDFRKSLAKNIIFSPGILSIAIGLLLFILSIKIPEPIHMTMKMLGQATSPLAMLVVGILLSRSNIKECLISVKLYLIALTRLLVFPLLIFAVLKTFGFTGMEIIIPVVMLSMPTAAYVAMFSSNVGNDTNLASQIVFISSLLSLITIPIMVMLATRFA</sequence>
<reference evidence="9 10" key="1">
    <citation type="submission" date="2020-05" db="EMBL/GenBank/DDBJ databases">
        <title>Complete genome of Clostridium estertheticum subspecies estertheticum, isolated from Vacuum packed lamb meat from New Zealand imported to Switzerland.</title>
        <authorList>
            <person name="Wambui J."/>
            <person name="Stevens M.J.A."/>
            <person name="Stephan R."/>
        </authorList>
    </citation>
    <scope>NUCLEOTIDE SEQUENCE [LARGE SCALE GENOMIC DNA]</scope>
    <source>
        <strain evidence="9 10">CEST001</strain>
    </source>
</reference>
<keyword evidence="5 8" id="KW-0812">Transmembrane</keyword>